<gene>
    <name evidence="2" type="ORF">AAME72_01080</name>
</gene>
<protein>
    <submittedName>
        <fullName evidence="2">Uncharacterized protein</fullName>
    </submittedName>
</protein>
<feature type="region of interest" description="Disordered" evidence="1">
    <location>
        <begin position="14"/>
        <end position="90"/>
    </location>
</feature>
<reference evidence="2" key="1">
    <citation type="submission" date="2024-05" db="EMBL/GenBank/DDBJ databases">
        <title>The Natural Products Discovery Center: Release of the First 8490 Sequenced Strains for Exploring Actinobacteria Biosynthetic Diversity.</title>
        <authorList>
            <person name="Kalkreuter E."/>
            <person name="Kautsar S.A."/>
            <person name="Yang D."/>
            <person name="Bader C.D."/>
            <person name="Teijaro C.N."/>
            <person name="Fluegel L."/>
            <person name="Davis C.M."/>
            <person name="Simpson J.R."/>
            <person name="Lauterbach L."/>
            <person name="Steele A.D."/>
            <person name="Gui C."/>
            <person name="Meng S."/>
            <person name="Li G."/>
            <person name="Viehrig K."/>
            <person name="Ye F."/>
            <person name="Su P."/>
            <person name="Kiefer A.F."/>
            <person name="Nichols A."/>
            <person name="Cepeda A.J."/>
            <person name="Yan W."/>
            <person name="Fan B."/>
            <person name="Jiang Y."/>
            <person name="Adhikari A."/>
            <person name="Zheng C.-J."/>
            <person name="Schuster L."/>
            <person name="Cowan T.M."/>
            <person name="Smanski M.J."/>
            <person name="Chevrette M.G."/>
            <person name="de Carvalho L.P.S."/>
            <person name="Shen B."/>
        </authorList>
    </citation>
    <scope>NUCLEOTIDE SEQUENCE</scope>
    <source>
        <strain evidence="2">NPDC080035</strain>
    </source>
</reference>
<evidence type="ECO:0000313" key="2">
    <source>
        <dbReference type="EMBL" id="XBM48464.1"/>
    </source>
</evidence>
<name>A0AAU7GD73_9MICO</name>
<feature type="compositionally biased region" description="Basic and acidic residues" evidence="1">
    <location>
        <begin position="81"/>
        <end position="90"/>
    </location>
</feature>
<accession>A0AAU7GD73</accession>
<sequence length="90" mass="9399">MSCLSYPAGVADGAADRWMGCSRRGGGTTARRHGRTMARGWPTARRRADASGGAPESGRAGSPEQVQGYLTPAMTTPTTSRRPEGGDEMS</sequence>
<dbReference type="RefSeq" id="WP_348788414.1">
    <property type="nucleotide sequence ID" value="NZ_CP157390.1"/>
</dbReference>
<dbReference type="AlphaFoldDB" id="A0AAU7GD73"/>
<dbReference type="EMBL" id="CP157390">
    <property type="protein sequence ID" value="XBM48464.1"/>
    <property type="molecule type" value="Genomic_DNA"/>
</dbReference>
<proteinExistence type="predicted"/>
<organism evidence="2">
    <name type="scientific">Leifsonia sp. NPDC080035</name>
    <dbReference type="NCBI Taxonomy" id="3143936"/>
    <lineage>
        <taxon>Bacteria</taxon>
        <taxon>Bacillati</taxon>
        <taxon>Actinomycetota</taxon>
        <taxon>Actinomycetes</taxon>
        <taxon>Micrococcales</taxon>
        <taxon>Microbacteriaceae</taxon>
        <taxon>Leifsonia</taxon>
    </lineage>
</organism>
<evidence type="ECO:0000256" key="1">
    <source>
        <dbReference type="SAM" id="MobiDB-lite"/>
    </source>
</evidence>